<dbReference type="UniPathway" id="UPA00252">
    <property type="reaction ID" value="UER00325"/>
</dbReference>
<dbReference type="InterPro" id="IPR019772">
    <property type="entry name" value="Ferrochelatase_AS"/>
</dbReference>
<evidence type="ECO:0000256" key="6">
    <source>
        <dbReference type="ARBA" id="ARBA00024536"/>
    </source>
</evidence>
<feature type="binding site" evidence="7">
    <location>
        <position position="194"/>
    </location>
    <ligand>
        <name>Fe(2+)</name>
        <dbReference type="ChEBI" id="CHEBI:29033"/>
    </ligand>
</feature>
<evidence type="ECO:0000256" key="1">
    <source>
        <dbReference type="ARBA" id="ARBA00007718"/>
    </source>
</evidence>
<feature type="binding site" evidence="7">
    <location>
        <position position="273"/>
    </location>
    <ligand>
        <name>Fe(2+)</name>
        <dbReference type="ChEBI" id="CHEBI:29033"/>
    </ligand>
</feature>
<dbReference type="GO" id="GO:0005737">
    <property type="term" value="C:cytoplasm"/>
    <property type="evidence" value="ECO:0007669"/>
    <property type="project" value="UniProtKB-SubCell"/>
</dbReference>
<proteinExistence type="inferred from homology"/>
<evidence type="ECO:0000256" key="8">
    <source>
        <dbReference type="RuleBase" id="RU000607"/>
    </source>
</evidence>
<comment type="subcellular location">
    <subcellularLocation>
        <location evidence="7 8">Cytoplasm</location>
    </subcellularLocation>
</comment>
<dbReference type="Gene3D" id="3.40.50.1400">
    <property type="match status" value="2"/>
</dbReference>
<dbReference type="AlphaFoldDB" id="A0A495D5P4"/>
<dbReference type="CDD" id="cd03411">
    <property type="entry name" value="Ferrochelatase_N"/>
    <property type="match status" value="1"/>
</dbReference>
<comment type="pathway">
    <text evidence="7 8">Porphyrin-containing compound metabolism; protoheme biosynthesis; protoheme from protoporphyrin-IX: step 1/1.</text>
</comment>
<dbReference type="PANTHER" id="PTHR11108">
    <property type="entry name" value="FERROCHELATASE"/>
    <property type="match status" value="1"/>
</dbReference>
<keyword evidence="7 8" id="KW-0963">Cytoplasm</keyword>
<dbReference type="GO" id="GO:0006783">
    <property type="term" value="P:heme biosynthetic process"/>
    <property type="evidence" value="ECO:0007669"/>
    <property type="project" value="UniProtKB-UniRule"/>
</dbReference>
<evidence type="ECO:0000256" key="3">
    <source>
        <dbReference type="ARBA" id="ARBA00023133"/>
    </source>
</evidence>
<evidence type="ECO:0000256" key="7">
    <source>
        <dbReference type="HAMAP-Rule" id="MF_00323"/>
    </source>
</evidence>
<dbReference type="SUPFAM" id="SSF53800">
    <property type="entry name" value="Chelatase"/>
    <property type="match status" value="1"/>
</dbReference>
<dbReference type="HAMAP" id="MF_00323">
    <property type="entry name" value="Ferrochelatase"/>
    <property type="match status" value="1"/>
</dbReference>
<dbReference type="InterPro" id="IPR001015">
    <property type="entry name" value="Ferrochelatase"/>
</dbReference>
<keyword evidence="7" id="KW-0479">Metal-binding</keyword>
<dbReference type="GO" id="GO:0004325">
    <property type="term" value="F:ferrochelatase activity"/>
    <property type="evidence" value="ECO:0007669"/>
    <property type="project" value="UniProtKB-UniRule"/>
</dbReference>
<comment type="catalytic activity">
    <reaction evidence="7 8">
        <text>heme b + 2 H(+) = protoporphyrin IX + Fe(2+)</text>
        <dbReference type="Rhea" id="RHEA:22584"/>
        <dbReference type="ChEBI" id="CHEBI:15378"/>
        <dbReference type="ChEBI" id="CHEBI:29033"/>
        <dbReference type="ChEBI" id="CHEBI:57306"/>
        <dbReference type="ChEBI" id="CHEBI:60344"/>
        <dbReference type="EC" id="4.98.1.1"/>
    </reaction>
</comment>
<sequence>MSDGRKKLAIILFNLGGPDGPDAVRPFLRNLFRDPAIIQAPGLIREALALFISTVRAKEAKANYAKMGGGSPLLPETIRQANALADHLSPQWPDHDIRIWPAMRYWHPFTHDVAAEVKAWQPDDTVLLPLYPQFSTTTTGSSLKAWRDAGGPETHAICCYPTESAFLDAHAALIRKTWEKAGRPENVRLLFSAHGLPKKIIDAGDPYQWQVEQTVAAVRQQLPEFPDVETCYQSRVGPLEWIGPSTDEAIRKAAADGKSILLSPIAFVSEHIETLVELDEEYAKIAEELGISSYVRVPALGSDPIFIEALANLVGEALQGGSGLRPEGHERICPADCSGCPCQSAA</sequence>
<evidence type="ECO:0000313" key="9">
    <source>
        <dbReference type="EMBL" id="RKQ96739.1"/>
    </source>
</evidence>
<dbReference type="EMBL" id="RBIM01000004">
    <property type="protein sequence ID" value="RKQ96739.1"/>
    <property type="molecule type" value="Genomic_DNA"/>
</dbReference>
<evidence type="ECO:0000256" key="2">
    <source>
        <dbReference type="ARBA" id="ARBA00023004"/>
    </source>
</evidence>
<dbReference type="CDD" id="cd00419">
    <property type="entry name" value="Ferrochelatase_C"/>
    <property type="match status" value="1"/>
</dbReference>
<dbReference type="PANTHER" id="PTHR11108:SF1">
    <property type="entry name" value="FERROCHELATASE, MITOCHONDRIAL"/>
    <property type="match status" value="1"/>
</dbReference>
<comment type="caution">
    <text evidence="9">The sequence shown here is derived from an EMBL/GenBank/DDBJ whole genome shotgun (WGS) entry which is preliminary data.</text>
</comment>
<keyword evidence="4 7" id="KW-0456">Lyase</keyword>
<dbReference type="InterPro" id="IPR033644">
    <property type="entry name" value="Ferrochelatase_C"/>
</dbReference>
<dbReference type="Proteomes" id="UP000273675">
    <property type="component" value="Unassembled WGS sequence"/>
</dbReference>
<keyword evidence="2 7" id="KW-0408">Iron</keyword>
<evidence type="ECO:0000313" key="10">
    <source>
        <dbReference type="Proteomes" id="UP000273675"/>
    </source>
</evidence>
<dbReference type="EC" id="4.98.1.1" evidence="7 8"/>
<reference evidence="9 10" key="1">
    <citation type="submission" date="2018-10" db="EMBL/GenBank/DDBJ databases">
        <title>Genomic Encyclopedia of Type Strains, Phase IV (KMG-IV): sequencing the most valuable type-strain genomes for metagenomic binning, comparative biology and taxonomic classification.</title>
        <authorList>
            <person name="Goeker M."/>
        </authorList>
    </citation>
    <scope>NUCLEOTIDE SEQUENCE [LARGE SCALE GENOMIC DNA]</scope>
    <source>
        <strain evidence="9 10">DSM 4734</strain>
    </source>
</reference>
<dbReference type="PROSITE" id="PS00534">
    <property type="entry name" value="FERROCHELATASE"/>
    <property type="match status" value="1"/>
</dbReference>
<evidence type="ECO:0000256" key="5">
    <source>
        <dbReference type="ARBA" id="ARBA00023244"/>
    </source>
</evidence>
<accession>A0A495D5P4</accession>
<keyword evidence="5 7" id="KW-0627">Porphyrin biosynthesis</keyword>
<dbReference type="GO" id="GO:0046872">
    <property type="term" value="F:metal ion binding"/>
    <property type="evidence" value="ECO:0007669"/>
    <property type="project" value="UniProtKB-KW"/>
</dbReference>
<protein>
    <recommendedName>
        <fullName evidence="7 8">Ferrochelatase</fullName>
        <ecNumber evidence="7 8">4.98.1.1</ecNumber>
    </recommendedName>
    <alternativeName>
        <fullName evidence="7">Heme synthase</fullName>
    </alternativeName>
    <alternativeName>
        <fullName evidence="7">Protoheme ferro-lyase</fullName>
    </alternativeName>
</protein>
<dbReference type="RefSeq" id="WP_407658357.1">
    <property type="nucleotide sequence ID" value="NZ_RBIM01000004.1"/>
</dbReference>
<dbReference type="InterPro" id="IPR033659">
    <property type="entry name" value="Ferrochelatase_N"/>
</dbReference>
<name>A0A495D5P4_9PROT</name>
<organism evidence="9 10">
    <name type="scientific">Maricaulis maris</name>
    <dbReference type="NCBI Taxonomy" id="74318"/>
    <lineage>
        <taxon>Bacteria</taxon>
        <taxon>Pseudomonadati</taxon>
        <taxon>Pseudomonadota</taxon>
        <taxon>Alphaproteobacteria</taxon>
        <taxon>Maricaulales</taxon>
        <taxon>Maricaulaceae</taxon>
        <taxon>Maricaulis</taxon>
    </lineage>
</organism>
<comment type="similarity">
    <text evidence="1 7 8">Belongs to the ferrochelatase family.</text>
</comment>
<keyword evidence="3 7" id="KW-0350">Heme biosynthesis</keyword>
<comment type="function">
    <text evidence="7 8">Catalyzes the ferrous insertion into protoporphyrin IX.</text>
</comment>
<dbReference type="Pfam" id="PF00762">
    <property type="entry name" value="Ferrochelatase"/>
    <property type="match status" value="1"/>
</dbReference>
<comment type="catalytic activity">
    <reaction evidence="6">
        <text>Fe-coproporphyrin III + 2 H(+) = coproporphyrin III + Fe(2+)</text>
        <dbReference type="Rhea" id="RHEA:49572"/>
        <dbReference type="ChEBI" id="CHEBI:15378"/>
        <dbReference type="ChEBI" id="CHEBI:29033"/>
        <dbReference type="ChEBI" id="CHEBI:68438"/>
        <dbReference type="ChEBI" id="CHEBI:131725"/>
        <dbReference type="EC" id="4.99.1.9"/>
    </reaction>
    <physiologicalReaction direction="right-to-left" evidence="6">
        <dbReference type="Rhea" id="RHEA:49574"/>
    </physiologicalReaction>
</comment>
<gene>
    <name evidence="7" type="primary">hemH</name>
    <name evidence="9" type="ORF">C7435_2073</name>
</gene>
<evidence type="ECO:0000256" key="4">
    <source>
        <dbReference type="ARBA" id="ARBA00023239"/>
    </source>
</evidence>
<dbReference type="NCBIfam" id="TIGR00109">
    <property type="entry name" value="hemH"/>
    <property type="match status" value="1"/>
</dbReference>